<accession>L8JBF7</accession>
<comment type="caution">
    <text evidence="1">The sequence shown here is derived from an EMBL/GenBank/DDBJ whole genome shotgun (WGS) entry which is preliminary data.</text>
</comment>
<dbReference type="AlphaFoldDB" id="L8JBF7"/>
<evidence type="ECO:0000313" key="2">
    <source>
        <dbReference type="Proteomes" id="UP000011134"/>
    </source>
</evidence>
<evidence type="ECO:0000313" key="1">
    <source>
        <dbReference type="EMBL" id="ELR65598.1"/>
    </source>
</evidence>
<dbReference type="SUPFAM" id="SSF54534">
    <property type="entry name" value="FKBP-like"/>
    <property type="match status" value="1"/>
</dbReference>
<sequence length="160" mass="17718">MDKTQLLSHILDELKKVHQTAVDAAMRAYETATDEENVPEHKYDTLSLEASYLAQGQAQRVAECEEDLEKFTQLTPKDFDAENHIAMGCLVKLIDEDDDEKYVFLGPAAGGLKITFNGMEITVVTPSAPLGHSLSGKMLDDEIDVTIGSEHKIYEIAAIY</sequence>
<proteinExistence type="predicted"/>
<dbReference type="Proteomes" id="UP000011134">
    <property type="component" value="Unassembled WGS sequence"/>
</dbReference>
<dbReference type="RefSeq" id="WP_007465466.1">
    <property type="nucleotide sequence ID" value="NZ_AMZO01000016.1"/>
</dbReference>
<reference evidence="1 2" key="1">
    <citation type="submission" date="2012-12" db="EMBL/GenBank/DDBJ databases">
        <title>Genome Assembly of Photobacterium sp. AK15.</title>
        <authorList>
            <person name="Khatri I."/>
            <person name="Vaidya B."/>
            <person name="Srinivas T.N.R."/>
            <person name="Subramanian S."/>
            <person name="Pinnaka A."/>
        </authorList>
    </citation>
    <scope>NUCLEOTIDE SEQUENCE [LARGE SCALE GENOMIC DNA]</scope>
    <source>
        <strain evidence="1 2">AK15</strain>
    </source>
</reference>
<name>L8JBF7_9GAMM</name>
<keyword evidence="2" id="KW-1185">Reference proteome</keyword>
<dbReference type="PIRSF" id="PIRSF006092">
    <property type="entry name" value="GreA_GreB"/>
    <property type="match status" value="1"/>
</dbReference>
<dbReference type="EMBL" id="AMZO01000016">
    <property type="protein sequence ID" value="ELR65598.1"/>
    <property type="molecule type" value="Genomic_DNA"/>
</dbReference>
<dbReference type="Gene3D" id="3.10.50.30">
    <property type="entry name" value="Transcription elongation factor, GreA/GreB, C-terminal domain"/>
    <property type="match status" value="1"/>
</dbReference>
<dbReference type="PATRIC" id="fig|1056511.3.peg.2170"/>
<keyword evidence="1" id="KW-0251">Elongation factor</keyword>
<dbReference type="GO" id="GO:0070063">
    <property type="term" value="F:RNA polymerase binding"/>
    <property type="evidence" value="ECO:0007669"/>
    <property type="project" value="InterPro"/>
</dbReference>
<gene>
    <name evidence="1" type="ORF">C942_00681</name>
</gene>
<dbReference type="OrthoDB" id="5293337at2"/>
<dbReference type="InterPro" id="IPR023459">
    <property type="entry name" value="Tscrpt_elong_fac_GreA/B_fam"/>
</dbReference>
<dbReference type="GO" id="GO:0003677">
    <property type="term" value="F:DNA binding"/>
    <property type="evidence" value="ECO:0007669"/>
    <property type="project" value="InterPro"/>
</dbReference>
<keyword evidence="1" id="KW-0648">Protein biosynthesis</keyword>
<dbReference type="InterPro" id="IPR036953">
    <property type="entry name" value="GreA/GreB_C_sf"/>
</dbReference>
<dbReference type="GO" id="GO:0032784">
    <property type="term" value="P:regulation of DNA-templated transcription elongation"/>
    <property type="evidence" value="ECO:0007669"/>
    <property type="project" value="InterPro"/>
</dbReference>
<dbReference type="GO" id="GO:0003746">
    <property type="term" value="F:translation elongation factor activity"/>
    <property type="evidence" value="ECO:0007669"/>
    <property type="project" value="UniProtKB-KW"/>
</dbReference>
<protein>
    <submittedName>
        <fullName evidence="1">Transcription elongation factor</fullName>
    </submittedName>
</protein>
<organism evidence="1 2">
    <name type="scientific">Photobacterium marinum</name>
    <dbReference type="NCBI Taxonomy" id="1056511"/>
    <lineage>
        <taxon>Bacteria</taxon>
        <taxon>Pseudomonadati</taxon>
        <taxon>Pseudomonadota</taxon>
        <taxon>Gammaproteobacteria</taxon>
        <taxon>Vibrionales</taxon>
        <taxon>Vibrionaceae</taxon>
        <taxon>Photobacterium</taxon>
    </lineage>
</organism>